<dbReference type="EMBL" id="KZ993024">
    <property type="protein sequence ID" value="RKP05818.1"/>
    <property type="molecule type" value="Genomic_DNA"/>
</dbReference>
<dbReference type="Gene3D" id="3.30.1130.10">
    <property type="match status" value="2"/>
</dbReference>
<dbReference type="Gene3D" id="3.30.70.560">
    <property type="entry name" value="7,8-Dihydro-6-hydroxymethylpterin-pyrophosphokinase HPPK"/>
    <property type="match status" value="1"/>
</dbReference>
<evidence type="ECO:0000256" key="20">
    <source>
        <dbReference type="ARBA" id="ARBA00023268"/>
    </source>
</evidence>
<evidence type="ECO:0000256" key="7">
    <source>
        <dbReference type="ARBA" id="ARBA00005051"/>
    </source>
</evidence>
<keyword evidence="27" id="KW-1185">Reference proteome</keyword>
<dbReference type="InterPro" id="IPR000550">
    <property type="entry name" value="Hppk"/>
</dbReference>
<dbReference type="GO" id="GO:0046654">
    <property type="term" value="P:tetrahydrofolate biosynthetic process"/>
    <property type="evidence" value="ECO:0007669"/>
    <property type="project" value="UniProtKB-UniPathway"/>
</dbReference>
<evidence type="ECO:0000256" key="11">
    <source>
        <dbReference type="ARBA" id="ARBA00013043"/>
    </source>
</evidence>
<comment type="similarity">
    <text evidence="8">In the N-terminal section; belongs to the DHNA family.</text>
</comment>
<dbReference type="PROSITE" id="PS00792">
    <property type="entry name" value="DHPS_1"/>
    <property type="match status" value="1"/>
</dbReference>
<evidence type="ECO:0000256" key="12">
    <source>
        <dbReference type="ARBA" id="ARBA00013253"/>
    </source>
</evidence>
<dbReference type="GO" id="GO:0003848">
    <property type="term" value="F:2-amino-4-hydroxy-6-hydroxymethyldihydropteridine diphosphokinase activity"/>
    <property type="evidence" value="ECO:0007669"/>
    <property type="project" value="UniProtKB-EC"/>
</dbReference>
<evidence type="ECO:0000256" key="1">
    <source>
        <dbReference type="ARBA" id="ARBA00000012"/>
    </source>
</evidence>
<dbReference type="PANTHER" id="PTHR20941">
    <property type="entry name" value="FOLATE SYNTHESIS PROTEINS"/>
    <property type="match status" value="1"/>
</dbReference>
<dbReference type="InterPro" id="IPR011005">
    <property type="entry name" value="Dihydropteroate_synth-like_sf"/>
</dbReference>
<evidence type="ECO:0000256" key="3">
    <source>
        <dbReference type="ARBA" id="ARBA00001353"/>
    </source>
</evidence>
<evidence type="ECO:0000256" key="19">
    <source>
        <dbReference type="ARBA" id="ARBA00022909"/>
    </source>
</evidence>
<sequence length="732" mass="80058">MEPLVADLDWIMVQDLRVHATLGMDGWERRKLQPVMLNLAAHVNVCAAGESDLLVDSVSYSALAKTAQKFTEGSQHQTTEALVNTLAHVLLREYPIERVRIRVDRPRTLLHAVSAGIEVERTPDDYTEELGDATLYRPTDVIFIKELRLNTIIGVNSWERREKQTVLVSLKVHPDARLRTTASLPRPYNFRTIVRTVTQATENSAYKTVEALASVIARICVERCHVPRITVLAEKPSALLFARAAAVQITRDRDAYDDLAAVPLTAASAEAALQSHRTNLVYIALGSNMGDRVRALQQSLKAMAATCDADVLDTSFLYETAPMYVEDQPMFLNAVCKIRTSLAPEELLRRLKTIEADMGRDFGAIRNGPRPLDLDILFYNNVVLETPTLIIPHPRIAEREFVLRPLCDIALHREHPTLYRTCGQLLDQLMHVDGDLQPPSAVPVIPLGTTVWQRGAHTCIMGILNVTPDSFSDGGKYSDLEHAVNAARAMVEAGANIIDVGGMSTRPGADDVPMDEEAQRAIPVIRALRASGIDCPISIDTFRAEVAKRAIEAGANIINDVSGGDLDANMFPVAAELGVPICVMHMRGTPKTMQSQAEYPAGQLIDEIVGELSERVKRAKKAGISRWNIILDPGLGFAKKAEHSFALLRRLPELTAPGGRLVGFPTLVGPSRKGFVGVATGQKNPADRTWGTAAACTAAVAGGADILRVHDITEMTQSIKVADAVWRNVKPL</sequence>
<dbReference type="Gene3D" id="3.20.20.20">
    <property type="entry name" value="Dihydropteroate synthase-like"/>
    <property type="match status" value="1"/>
</dbReference>
<organism evidence="26 27">
    <name type="scientific">Thamnocephalis sphaerospora</name>
    <dbReference type="NCBI Taxonomy" id="78915"/>
    <lineage>
        <taxon>Eukaryota</taxon>
        <taxon>Fungi</taxon>
        <taxon>Fungi incertae sedis</taxon>
        <taxon>Zoopagomycota</taxon>
        <taxon>Zoopagomycotina</taxon>
        <taxon>Zoopagomycetes</taxon>
        <taxon>Zoopagales</taxon>
        <taxon>Sigmoideomycetaceae</taxon>
        <taxon>Thamnocephalis</taxon>
    </lineage>
</organism>
<evidence type="ECO:0000256" key="5">
    <source>
        <dbReference type="ARBA" id="ARBA00004763"/>
    </source>
</evidence>
<evidence type="ECO:0000256" key="18">
    <source>
        <dbReference type="ARBA" id="ARBA00022842"/>
    </source>
</evidence>
<dbReference type="Proteomes" id="UP000271241">
    <property type="component" value="Unassembled WGS sequence"/>
</dbReference>
<dbReference type="CDD" id="cd00739">
    <property type="entry name" value="DHPS"/>
    <property type="match status" value="1"/>
</dbReference>
<dbReference type="FunFam" id="3.20.20.20:FF:000006">
    <property type="entry name" value="Dihydropteroate synthase"/>
    <property type="match status" value="1"/>
</dbReference>
<comment type="similarity">
    <text evidence="22">In the central section; belongs to the HPPK family.</text>
</comment>
<dbReference type="PROSITE" id="PS00794">
    <property type="entry name" value="HPPK"/>
    <property type="match status" value="1"/>
</dbReference>
<comment type="pathway">
    <text evidence="7">Cofactor biosynthesis; tetrahydrofolate biosynthesis; 2-amino-4-hydroxy-6-hydroxymethyl-7,8-dihydropteridine diphosphate from 7,8-dihydroneopterin triphosphate: step 4/4.</text>
</comment>
<reference evidence="27" key="1">
    <citation type="journal article" date="2018" name="Nat. Microbiol.">
        <title>Leveraging single-cell genomics to expand the fungal tree of life.</title>
        <authorList>
            <person name="Ahrendt S.R."/>
            <person name="Quandt C.A."/>
            <person name="Ciobanu D."/>
            <person name="Clum A."/>
            <person name="Salamov A."/>
            <person name="Andreopoulos B."/>
            <person name="Cheng J.F."/>
            <person name="Woyke T."/>
            <person name="Pelin A."/>
            <person name="Henrissat B."/>
            <person name="Reynolds N.K."/>
            <person name="Benny G.L."/>
            <person name="Smith M.E."/>
            <person name="James T.Y."/>
            <person name="Grigoriev I.V."/>
        </authorList>
    </citation>
    <scope>NUCLEOTIDE SEQUENCE [LARGE SCALE GENOMIC DNA]</scope>
    <source>
        <strain evidence="27">RSA 1356</strain>
    </source>
</reference>
<dbReference type="InterPro" id="IPR043133">
    <property type="entry name" value="GTP-CH-I_C/QueF"/>
</dbReference>
<dbReference type="NCBIfam" id="TIGR01496">
    <property type="entry name" value="DHPS"/>
    <property type="match status" value="1"/>
</dbReference>
<keyword evidence="14" id="KW-0479">Metal-binding</keyword>
<dbReference type="InterPro" id="IPR006157">
    <property type="entry name" value="FolB_dom"/>
</dbReference>
<evidence type="ECO:0000313" key="26">
    <source>
        <dbReference type="EMBL" id="RKP05818.1"/>
    </source>
</evidence>
<dbReference type="CDD" id="cd00483">
    <property type="entry name" value="HPPK"/>
    <property type="match status" value="1"/>
</dbReference>
<dbReference type="GO" id="GO:0046872">
    <property type="term" value="F:metal ion binding"/>
    <property type="evidence" value="ECO:0007669"/>
    <property type="project" value="UniProtKB-KW"/>
</dbReference>
<evidence type="ECO:0000256" key="6">
    <source>
        <dbReference type="ARBA" id="ARBA00005013"/>
    </source>
</evidence>
<dbReference type="Pfam" id="PF01288">
    <property type="entry name" value="HPPK"/>
    <property type="match status" value="1"/>
</dbReference>
<keyword evidence="13" id="KW-0808">Transferase</keyword>
<gene>
    <name evidence="26" type="ORF">THASP1DRAFT_19292</name>
</gene>
<keyword evidence="18" id="KW-0460">Magnesium</keyword>
<evidence type="ECO:0000256" key="15">
    <source>
        <dbReference type="ARBA" id="ARBA00022741"/>
    </source>
</evidence>
<comment type="catalytic activity">
    <reaction evidence="1">
        <text>(7,8-dihydropterin-6-yl)methyl diphosphate + 4-aminobenzoate = 7,8-dihydropteroate + diphosphate</text>
        <dbReference type="Rhea" id="RHEA:19949"/>
        <dbReference type="ChEBI" id="CHEBI:17836"/>
        <dbReference type="ChEBI" id="CHEBI:17839"/>
        <dbReference type="ChEBI" id="CHEBI:33019"/>
        <dbReference type="ChEBI" id="CHEBI:72950"/>
        <dbReference type="EC" id="2.5.1.15"/>
    </reaction>
</comment>
<evidence type="ECO:0000256" key="4">
    <source>
        <dbReference type="ARBA" id="ARBA00001946"/>
    </source>
</evidence>
<dbReference type="InterPro" id="IPR006390">
    <property type="entry name" value="DHP_synth_dom"/>
</dbReference>
<evidence type="ECO:0000256" key="10">
    <source>
        <dbReference type="ARBA" id="ARBA00012458"/>
    </source>
</evidence>
<comment type="catalytic activity">
    <reaction evidence="3">
        <text>7,8-dihydroneopterin = 6-hydroxymethyl-7,8-dihydropterin + glycolaldehyde</text>
        <dbReference type="Rhea" id="RHEA:10540"/>
        <dbReference type="ChEBI" id="CHEBI:17001"/>
        <dbReference type="ChEBI" id="CHEBI:17071"/>
        <dbReference type="ChEBI" id="CHEBI:44841"/>
        <dbReference type="EC" id="4.1.2.25"/>
    </reaction>
</comment>
<dbReference type="Pfam" id="PF00809">
    <property type="entry name" value="Pterin_bind"/>
    <property type="match status" value="1"/>
</dbReference>
<dbReference type="GO" id="GO:0016301">
    <property type="term" value="F:kinase activity"/>
    <property type="evidence" value="ECO:0007669"/>
    <property type="project" value="UniProtKB-KW"/>
</dbReference>
<evidence type="ECO:0000256" key="23">
    <source>
        <dbReference type="ARBA" id="ARBA00067568"/>
    </source>
</evidence>
<evidence type="ECO:0000256" key="22">
    <source>
        <dbReference type="ARBA" id="ARBA00061548"/>
    </source>
</evidence>
<dbReference type="UniPathway" id="UPA00077">
    <property type="reaction ID" value="UER00155"/>
</dbReference>
<dbReference type="NCBIfam" id="TIGR00526">
    <property type="entry name" value="folB_dom"/>
    <property type="match status" value="2"/>
</dbReference>
<dbReference type="PROSITE" id="PS00793">
    <property type="entry name" value="DHPS_2"/>
    <property type="match status" value="1"/>
</dbReference>
<protein>
    <recommendedName>
        <fullName evidence="23">Folic acid synthesis protein FOL1</fullName>
        <ecNumber evidence="10">2.5.1.15</ecNumber>
        <ecNumber evidence="12">2.7.6.3</ecNumber>
        <ecNumber evidence="11">4.1.2.25</ecNumber>
    </recommendedName>
    <alternativeName>
        <fullName evidence="24">Folic acid synthesis protein fol1</fullName>
    </alternativeName>
</protein>
<dbReference type="EC" id="2.7.6.3" evidence="12"/>
<evidence type="ECO:0000256" key="2">
    <source>
        <dbReference type="ARBA" id="ARBA00000198"/>
    </source>
</evidence>
<comment type="catalytic activity">
    <reaction evidence="2">
        <text>6-hydroxymethyl-7,8-dihydropterin + ATP = (7,8-dihydropterin-6-yl)methyl diphosphate + AMP + H(+)</text>
        <dbReference type="Rhea" id="RHEA:11412"/>
        <dbReference type="ChEBI" id="CHEBI:15378"/>
        <dbReference type="ChEBI" id="CHEBI:30616"/>
        <dbReference type="ChEBI" id="CHEBI:44841"/>
        <dbReference type="ChEBI" id="CHEBI:72950"/>
        <dbReference type="ChEBI" id="CHEBI:456215"/>
        <dbReference type="EC" id="2.7.6.3"/>
    </reaction>
</comment>
<dbReference type="GO" id="GO:0005740">
    <property type="term" value="C:mitochondrial envelope"/>
    <property type="evidence" value="ECO:0007669"/>
    <property type="project" value="TreeGrafter"/>
</dbReference>
<dbReference type="Pfam" id="PF02152">
    <property type="entry name" value="FolB"/>
    <property type="match status" value="2"/>
</dbReference>
<evidence type="ECO:0000256" key="9">
    <source>
        <dbReference type="ARBA" id="ARBA00009951"/>
    </source>
</evidence>
<comment type="pathway">
    <text evidence="6">Cofactor biosynthesis; tetrahydrofolate biosynthesis; 2-amino-4-hydroxy-6-hydroxymethyl-7,8-dihydropteridine diphosphate from 7,8-dihydroneopterin triphosphate: step 3/4.</text>
</comment>
<keyword evidence="17" id="KW-0067">ATP-binding</keyword>
<evidence type="ECO:0000256" key="21">
    <source>
        <dbReference type="ARBA" id="ARBA00058009"/>
    </source>
</evidence>
<keyword evidence="20" id="KW-0511">Multifunctional enzyme</keyword>
<dbReference type="GO" id="GO:0004150">
    <property type="term" value="F:dihydroneopterin aldolase activity"/>
    <property type="evidence" value="ECO:0007669"/>
    <property type="project" value="UniProtKB-EC"/>
</dbReference>
<evidence type="ECO:0000256" key="17">
    <source>
        <dbReference type="ARBA" id="ARBA00022840"/>
    </source>
</evidence>
<dbReference type="STRING" id="78915.A0A4P9XJA7"/>
<evidence type="ECO:0000256" key="8">
    <source>
        <dbReference type="ARBA" id="ARBA00009640"/>
    </source>
</evidence>
<dbReference type="EC" id="2.5.1.15" evidence="10"/>
<comment type="cofactor">
    <cofactor evidence="4">
        <name>Mg(2+)</name>
        <dbReference type="ChEBI" id="CHEBI:18420"/>
    </cofactor>
</comment>
<feature type="domain" description="Pterin-binding" evidence="25">
    <location>
        <begin position="458"/>
        <end position="720"/>
    </location>
</feature>
<comment type="pathway">
    <text evidence="5">Cofactor biosynthesis; tetrahydrofolate biosynthesis; 7,8-dihydrofolate from 2-amino-4-hydroxy-6-hydroxymethyl-7,8-dihydropteridine diphosphate and 4-aminobenzoate: step 1/2.</text>
</comment>
<dbReference type="PANTHER" id="PTHR20941:SF1">
    <property type="entry name" value="FOLIC ACID SYNTHESIS PROTEIN FOL1"/>
    <property type="match status" value="1"/>
</dbReference>
<comment type="similarity">
    <text evidence="9">In the C-terminal section; belongs to the DHPS family.</text>
</comment>
<dbReference type="InterPro" id="IPR035907">
    <property type="entry name" value="Hppk_sf"/>
</dbReference>
<dbReference type="GO" id="GO:0004156">
    <property type="term" value="F:dihydropteroate synthase activity"/>
    <property type="evidence" value="ECO:0007669"/>
    <property type="project" value="UniProtKB-EC"/>
</dbReference>
<accession>A0A4P9XJA7</accession>
<dbReference type="GO" id="GO:0046656">
    <property type="term" value="P:folic acid biosynthetic process"/>
    <property type="evidence" value="ECO:0007669"/>
    <property type="project" value="UniProtKB-KW"/>
</dbReference>
<dbReference type="SMART" id="SM00905">
    <property type="entry name" value="FolB"/>
    <property type="match status" value="2"/>
</dbReference>
<dbReference type="CDD" id="cd00534">
    <property type="entry name" value="DHNA_DHNTPE"/>
    <property type="match status" value="1"/>
</dbReference>
<dbReference type="GO" id="GO:0005524">
    <property type="term" value="F:ATP binding"/>
    <property type="evidence" value="ECO:0007669"/>
    <property type="project" value="UniProtKB-KW"/>
</dbReference>
<name>A0A4P9XJA7_9FUNG</name>
<evidence type="ECO:0000259" key="25">
    <source>
        <dbReference type="PROSITE" id="PS50972"/>
    </source>
</evidence>
<evidence type="ECO:0000256" key="14">
    <source>
        <dbReference type="ARBA" id="ARBA00022723"/>
    </source>
</evidence>
<evidence type="ECO:0000313" key="27">
    <source>
        <dbReference type="Proteomes" id="UP000271241"/>
    </source>
</evidence>
<evidence type="ECO:0000256" key="13">
    <source>
        <dbReference type="ARBA" id="ARBA00022679"/>
    </source>
</evidence>
<dbReference type="AlphaFoldDB" id="A0A4P9XJA7"/>
<dbReference type="EC" id="4.1.2.25" evidence="11"/>
<keyword evidence="16" id="KW-0418">Kinase</keyword>
<dbReference type="OrthoDB" id="615426at2759"/>
<dbReference type="SUPFAM" id="SSF55083">
    <property type="entry name" value="6-hydroxymethyl-7,8-dihydropterin pyrophosphokinase, HPPK"/>
    <property type="match status" value="1"/>
</dbReference>
<dbReference type="PROSITE" id="PS50972">
    <property type="entry name" value="PTERIN_BINDING"/>
    <property type="match status" value="1"/>
</dbReference>
<comment type="function">
    <text evidence="21">Catalyzes three sequential steps of tetrahydrofolate biosynthesis.</text>
</comment>
<keyword evidence="19" id="KW-0289">Folate biosynthesis</keyword>
<dbReference type="SUPFAM" id="SSF51717">
    <property type="entry name" value="Dihydropteroate synthetase-like"/>
    <property type="match status" value="1"/>
</dbReference>
<keyword evidence="15" id="KW-0547">Nucleotide-binding</keyword>
<dbReference type="InterPro" id="IPR045031">
    <property type="entry name" value="DHP_synth-like"/>
</dbReference>
<evidence type="ECO:0000256" key="16">
    <source>
        <dbReference type="ARBA" id="ARBA00022777"/>
    </source>
</evidence>
<dbReference type="SUPFAM" id="SSF55620">
    <property type="entry name" value="Tetrahydrobiopterin biosynthesis enzymes-like"/>
    <property type="match status" value="2"/>
</dbReference>
<evidence type="ECO:0000256" key="24">
    <source>
        <dbReference type="ARBA" id="ARBA00068111"/>
    </source>
</evidence>
<dbReference type="InterPro" id="IPR000489">
    <property type="entry name" value="Pterin-binding_dom"/>
</dbReference>
<dbReference type="NCBIfam" id="TIGR01498">
    <property type="entry name" value="folK"/>
    <property type="match status" value="1"/>
</dbReference>
<proteinExistence type="inferred from homology"/>